<dbReference type="InterPro" id="IPR036390">
    <property type="entry name" value="WH_DNA-bd_sf"/>
</dbReference>
<evidence type="ECO:0000256" key="1">
    <source>
        <dbReference type="ARBA" id="ARBA00009437"/>
    </source>
</evidence>
<protein>
    <submittedName>
        <fullName evidence="6">LysR family transcriptional regulator</fullName>
    </submittedName>
</protein>
<keyword evidence="2" id="KW-0805">Transcription regulation</keyword>
<keyword evidence="4" id="KW-0804">Transcription</keyword>
<proteinExistence type="inferred from homology"/>
<dbReference type="GO" id="GO:0006351">
    <property type="term" value="P:DNA-templated transcription"/>
    <property type="evidence" value="ECO:0007669"/>
    <property type="project" value="TreeGrafter"/>
</dbReference>
<dbReference type="Proteomes" id="UP000281547">
    <property type="component" value="Unassembled WGS sequence"/>
</dbReference>
<dbReference type="PANTHER" id="PTHR30537:SF79">
    <property type="entry name" value="TRANSCRIPTIONAL REGULATOR-RELATED"/>
    <property type="match status" value="1"/>
</dbReference>
<dbReference type="PROSITE" id="PS50931">
    <property type="entry name" value="HTH_LYSR"/>
    <property type="match status" value="1"/>
</dbReference>
<evidence type="ECO:0000313" key="6">
    <source>
        <dbReference type="EMBL" id="RUT35046.1"/>
    </source>
</evidence>
<dbReference type="AlphaFoldDB" id="A0A433XLT4"/>
<reference evidence="6 7" key="1">
    <citation type="journal article" date="2016" name="Int. J. Syst. Evol. Microbiol.">
        <title>Arsenicitalea aurantiaca gen. nov., sp. nov., a new member of the family Hyphomicrobiaceae, isolated from high-arsenic sediment.</title>
        <authorList>
            <person name="Mu Y."/>
            <person name="Zhou L."/>
            <person name="Zeng X.C."/>
            <person name="Liu L."/>
            <person name="Pan Y."/>
            <person name="Chen X."/>
            <person name="Wang J."/>
            <person name="Li S."/>
            <person name="Li W.J."/>
            <person name="Wang Y."/>
        </authorList>
    </citation>
    <scope>NUCLEOTIDE SEQUENCE [LARGE SCALE GENOMIC DNA]</scope>
    <source>
        <strain evidence="6 7">42-50</strain>
    </source>
</reference>
<comment type="caution">
    <text evidence="6">The sequence shown here is derived from an EMBL/GenBank/DDBJ whole genome shotgun (WGS) entry which is preliminary data.</text>
</comment>
<dbReference type="GO" id="GO:0003700">
    <property type="term" value="F:DNA-binding transcription factor activity"/>
    <property type="evidence" value="ECO:0007669"/>
    <property type="project" value="InterPro"/>
</dbReference>
<name>A0A433XLT4_9HYPH</name>
<dbReference type="EMBL" id="RZNJ01000001">
    <property type="protein sequence ID" value="RUT35046.1"/>
    <property type="molecule type" value="Genomic_DNA"/>
</dbReference>
<dbReference type="Gene3D" id="3.40.190.10">
    <property type="entry name" value="Periplasmic binding protein-like II"/>
    <property type="match status" value="2"/>
</dbReference>
<organism evidence="6 7">
    <name type="scientific">Arsenicitalea aurantiaca</name>
    <dbReference type="NCBI Taxonomy" id="1783274"/>
    <lineage>
        <taxon>Bacteria</taxon>
        <taxon>Pseudomonadati</taxon>
        <taxon>Pseudomonadota</taxon>
        <taxon>Alphaproteobacteria</taxon>
        <taxon>Hyphomicrobiales</taxon>
        <taxon>Devosiaceae</taxon>
        <taxon>Arsenicitalea</taxon>
    </lineage>
</organism>
<evidence type="ECO:0000256" key="3">
    <source>
        <dbReference type="ARBA" id="ARBA00023125"/>
    </source>
</evidence>
<dbReference type="Pfam" id="PF00126">
    <property type="entry name" value="HTH_1"/>
    <property type="match status" value="1"/>
</dbReference>
<keyword evidence="7" id="KW-1185">Reference proteome</keyword>
<gene>
    <name evidence="6" type="ORF">EMQ25_03580</name>
</gene>
<evidence type="ECO:0000259" key="5">
    <source>
        <dbReference type="PROSITE" id="PS50931"/>
    </source>
</evidence>
<dbReference type="InterPro" id="IPR000847">
    <property type="entry name" value="LysR_HTH_N"/>
</dbReference>
<dbReference type="GO" id="GO:0043565">
    <property type="term" value="F:sequence-specific DNA binding"/>
    <property type="evidence" value="ECO:0007669"/>
    <property type="project" value="TreeGrafter"/>
</dbReference>
<feature type="domain" description="HTH lysR-type" evidence="5">
    <location>
        <begin position="19"/>
        <end position="76"/>
    </location>
</feature>
<comment type="similarity">
    <text evidence="1">Belongs to the LysR transcriptional regulatory family.</text>
</comment>
<sequence length="310" mass="34017">MLEHDFARDPPMVHIDRLPPLRAMLVLEALQRTGSVTGAARMLNVSHSAVSHQIRMIEEWSGVHLVVRDGRRTILTDAGDSLARVAHDCFNAMRHEMDRLTMRERMPVTIASMPLVTSQWLIGQVEAFMAQNPDISVHVADIPSDRNMSPQPDISILFSLNGDIPAGASPLLSGRAIPVCAPTYLEAHPIGSPADIARARLLHDEDSRMWDLWFATVGLPSRTPGDRGLLFLSGSAMLHDAALKGYGIAICRENLIAEDLRSGRLIAISDVGIDDEAHYFIQPSASEARRRAVMALHDWLLRAARPAAAA</sequence>
<dbReference type="InterPro" id="IPR005119">
    <property type="entry name" value="LysR_subst-bd"/>
</dbReference>
<dbReference type="InterPro" id="IPR058163">
    <property type="entry name" value="LysR-type_TF_proteobact-type"/>
</dbReference>
<dbReference type="Pfam" id="PF03466">
    <property type="entry name" value="LysR_substrate"/>
    <property type="match status" value="1"/>
</dbReference>
<dbReference type="InterPro" id="IPR036388">
    <property type="entry name" value="WH-like_DNA-bd_sf"/>
</dbReference>
<evidence type="ECO:0000256" key="2">
    <source>
        <dbReference type="ARBA" id="ARBA00023015"/>
    </source>
</evidence>
<dbReference type="SUPFAM" id="SSF46785">
    <property type="entry name" value="Winged helix' DNA-binding domain"/>
    <property type="match status" value="1"/>
</dbReference>
<dbReference type="Gene3D" id="1.10.10.10">
    <property type="entry name" value="Winged helix-like DNA-binding domain superfamily/Winged helix DNA-binding domain"/>
    <property type="match status" value="1"/>
</dbReference>
<accession>A0A433XLT4</accession>
<dbReference type="PANTHER" id="PTHR30537">
    <property type="entry name" value="HTH-TYPE TRANSCRIPTIONAL REGULATOR"/>
    <property type="match status" value="1"/>
</dbReference>
<keyword evidence="3" id="KW-0238">DNA-binding</keyword>
<evidence type="ECO:0000256" key="4">
    <source>
        <dbReference type="ARBA" id="ARBA00023163"/>
    </source>
</evidence>
<evidence type="ECO:0000313" key="7">
    <source>
        <dbReference type="Proteomes" id="UP000281547"/>
    </source>
</evidence>
<dbReference type="SUPFAM" id="SSF53850">
    <property type="entry name" value="Periplasmic binding protein-like II"/>
    <property type="match status" value="1"/>
</dbReference>